<dbReference type="Pfam" id="PF07486">
    <property type="entry name" value="Hydrolase_2"/>
    <property type="match status" value="1"/>
</dbReference>
<evidence type="ECO:0000256" key="2">
    <source>
        <dbReference type="SAM" id="SignalP"/>
    </source>
</evidence>
<dbReference type="Proteomes" id="UP001500074">
    <property type="component" value="Unassembled WGS sequence"/>
</dbReference>
<keyword evidence="2" id="KW-0732">Signal</keyword>
<organism evidence="4 5">
    <name type="scientific">Modicisalibacter zincidurans</name>
    <dbReference type="NCBI Taxonomy" id="1178777"/>
    <lineage>
        <taxon>Bacteria</taxon>
        <taxon>Pseudomonadati</taxon>
        <taxon>Pseudomonadota</taxon>
        <taxon>Gammaproteobacteria</taxon>
        <taxon>Oceanospirillales</taxon>
        <taxon>Halomonadaceae</taxon>
        <taxon>Modicisalibacter</taxon>
    </lineage>
</organism>
<name>A0ABP9RB25_9GAMM</name>
<sequence>MPVRRYSVLLSLTLSVTLPWMAADPAWASETQMAETAERKAEILEQKALAEPNETPPAPRQALTPSGIQAVDPQGDAPLDDPITCLSRTIYWEARGVGASEMEAVANVVMNRLGDADFPNTVCEVVRQGSEQGNCQFSWWCDGRSDSAFEERAYAESKKIARRALNGSLADATNGALFFHSKSVTPSWASQFTKTAETDAFDFYRPDDG</sequence>
<comment type="caution">
    <text evidence="4">The sequence shown here is derived from an EMBL/GenBank/DDBJ whole genome shotgun (WGS) entry which is preliminary data.</text>
</comment>
<protein>
    <submittedName>
        <fullName evidence="4">Cell wall hydrolase</fullName>
    </submittedName>
</protein>
<dbReference type="InterPro" id="IPR042047">
    <property type="entry name" value="SleB_dom1"/>
</dbReference>
<accession>A0ABP9RB25</accession>
<evidence type="ECO:0000256" key="1">
    <source>
        <dbReference type="SAM" id="MobiDB-lite"/>
    </source>
</evidence>
<dbReference type="GO" id="GO:0016787">
    <property type="term" value="F:hydrolase activity"/>
    <property type="evidence" value="ECO:0007669"/>
    <property type="project" value="UniProtKB-KW"/>
</dbReference>
<evidence type="ECO:0000313" key="4">
    <source>
        <dbReference type="EMBL" id="GAA5174346.1"/>
    </source>
</evidence>
<keyword evidence="5" id="KW-1185">Reference proteome</keyword>
<evidence type="ECO:0000313" key="5">
    <source>
        <dbReference type="Proteomes" id="UP001500074"/>
    </source>
</evidence>
<gene>
    <name evidence="4" type="ORF">GCM10023342_15070</name>
</gene>
<keyword evidence="4" id="KW-0378">Hydrolase</keyword>
<feature type="domain" description="Cell wall hydrolase SleB" evidence="3">
    <location>
        <begin position="100"/>
        <end position="204"/>
    </location>
</feature>
<feature type="chain" id="PRO_5047164272" evidence="2">
    <location>
        <begin position="23"/>
        <end position="209"/>
    </location>
</feature>
<dbReference type="RefSeq" id="WP_031384156.1">
    <property type="nucleotide sequence ID" value="NZ_BAABKI010000017.1"/>
</dbReference>
<evidence type="ECO:0000259" key="3">
    <source>
        <dbReference type="Pfam" id="PF07486"/>
    </source>
</evidence>
<feature type="signal peptide" evidence="2">
    <location>
        <begin position="1"/>
        <end position="22"/>
    </location>
</feature>
<feature type="region of interest" description="Disordered" evidence="1">
    <location>
        <begin position="49"/>
        <end position="78"/>
    </location>
</feature>
<dbReference type="Gene3D" id="1.10.10.2520">
    <property type="entry name" value="Cell wall hydrolase SleB, domain 1"/>
    <property type="match status" value="1"/>
</dbReference>
<proteinExistence type="predicted"/>
<reference evidence="5" key="1">
    <citation type="journal article" date="2019" name="Int. J. Syst. Evol. Microbiol.">
        <title>The Global Catalogue of Microorganisms (GCM) 10K type strain sequencing project: providing services to taxonomists for standard genome sequencing and annotation.</title>
        <authorList>
            <consortium name="The Broad Institute Genomics Platform"/>
            <consortium name="The Broad Institute Genome Sequencing Center for Infectious Disease"/>
            <person name="Wu L."/>
            <person name="Ma J."/>
        </authorList>
    </citation>
    <scope>NUCLEOTIDE SEQUENCE [LARGE SCALE GENOMIC DNA]</scope>
    <source>
        <strain evidence="5">JCM 18472</strain>
    </source>
</reference>
<dbReference type="InterPro" id="IPR011105">
    <property type="entry name" value="Cell_wall_hydrolase_SleB"/>
</dbReference>
<dbReference type="EMBL" id="BAABKI010000017">
    <property type="protein sequence ID" value="GAA5174346.1"/>
    <property type="molecule type" value="Genomic_DNA"/>
</dbReference>